<comment type="caution">
    <text evidence="1">The sequence shown here is derived from an EMBL/GenBank/DDBJ whole genome shotgun (WGS) entry which is preliminary data.</text>
</comment>
<organism evidence="1 2">
    <name type="scientific">Shigella dysenteriae WRSd3</name>
    <dbReference type="NCBI Taxonomy" id="1401327"/>
    <lineage>
        <taxon>Bacteria</taxon>
        <taxon>Pseudomonadati</taxon>
        <taxon>Pseudomonadota</taxon>
        <taxon>Gammaproteobacteria</taxon>
        <taxon>Enterobacterales</taxon>
        <taxon>Enterobacteriaceae</taxon>
        <taxon>Shigella</taxon>
    </lineage>
</organism>
<gene>
    <name evidence="1" type="ORF">WRSd3_01740</name>
</gene>
<dbReference type="Proteomes" id="UP000017944">
    <property type="component" value="Unassembled WGS sequence"/>
</dbReference>
<evidence type="ECO:0000313" key="1">
    <source>
        <dbReference type="EMBL" id="ESU79971.1"/>
    </source>
</evidence>
<proteinExistence type="predicted"/>
<dbReference type="EMBL" id="AXUT01000129">
    <property type="protein sequence ID" value="ESU79971.1"/>
    <property type="molecule type" value="Genomic_DNA"/>
</dbReference>
<accession>A0A090NIP1</accession>
<sequence>MRAALSCLRVMRRAINYKKMYDPDHECYHPPLCLAH</sequence>
<dbReference type="AlphaFoldDB" id="A0A090NIP1"/>
<name>A0A090NIP1_SHIDY</name>
<evidence type="ECO:0000313" key="2">
    <source>
        <dbReference type="Proteomes" id="UP000017944"/>
    </source>
</evidence>
<reference evidence="1 2" key="1">
    <citation type="submission" date="2013-10" db="EMBL/GenBank/DDBJ databases">
        <title>Draft genomes and the virulence plasmids of Sd1617 vaccine constructs: WRSd3 and WRSd5.</title>
        <authorList>
            <person name="Aksomboon Vongsawan A."/>
            <person name="Venkatesan M.M."/>
            <person name="Vaisvil B."/>
            <person name="Emel G."/>
            <person name="Kepatral V."/>
            <person name="Sethabutr O."/>
            <person name="Serichantalergs O."/>
            <person name="Mason C."/>
        </authorList>
    </citation>
    <scope>NUCLEOTIDE SEQUENCE [LARGE SCALE GENOMIC DNA]</scope>
    <source>
        <strain evidence="1 2">WRSd3</strain>
    </source>
</reference>
<protein>
    <submittedName>
        <fullName evidence="1">Uncharacterized protein</fullName>
    </submittedName>
</protein>